<dbReference type="InterPro" id="IPR000182">
    <property type="entry name" value="GNAT_dom"/>
</dbReference>
<dbReference type="PANTHER" id="PTHR43617:SF30">
    <property type="entry name" value="HISTONE ACETYLTRANSFERASE"/>
    <property type="match status" value="1"/>
</dbReference>
<name>A0ABW8U2K7_9CLOT</name>
<evidence type="ECO:0000259" key="1">
    <source>
        <dbReference type="PROSITE" id="PS51186"/>
    </source>
</evidence>
<dbReference type="CDD" id="cd04301">
    <property type="entry name" value="NAT_SF"/>
    <property type="match status" value="1"/>
</dbReference>
<dbReference type="Proteomes" id="UP001623661">
    <property type="component" value="Unassembled WGS sequence"/>
</dbReference>
<sequence>MIIREATINDVDGIAKVHIDTWNTTYCNFISEEYLKSRTYEEQARKWNNRVFNNTDTKEFIYVVENDDGEIVGFASGSINTFEEEYDSTLYTIYILKDHQRQGIGHRLFKAVSERLKRQGAKYMVVWAFSENKSSKFYEDLGGKLIDKKIVVKGNNVLEEVSYLFEL</sequence>
<comment type="caution">
    <text evidence="2">The sequence shown here is derived from an EMBL/GenBank/DDBJ whole genome shotgun (WGS) entry which is preliminary data.</text>
</comment>
<dbReference type="RefSeq" id="WP_406766724.1">
    <property type="nucleotide sequence ID" value="NZ_JBJHZY010000006.1"/>
</dbReference>
<dbReference type="SUPFAM" id="SSF55729">
    <property type="entry name" value="Acyl-CoA N-acyltransferases (Nat)"/>
    <property type="match status" value="1"/>
</dbReference>
<gene>
    <name evidence="2" type="ORF">ACJDUH_18595</name>
</gene>
<dbReference type="InterPro" id="IPR050276">
    <property type="entry name" value="MshD_Acetyltransferase"/>
</dbReference>
<protein>
    <submittedName>
        <fullName evidence="2">GNAT family N-acetyltransferase</fullName>
        <ecNumber evidence="2">2.3.-.-</ecNumber>
    </submittedName>
</protein>
<dbReference type="PANTHER" id="PTHR43617">
    <property type="entry name" value="L-AMINO ACID N-ACETYLTRANSFERASE"/>
    <property type="match status" value="1"/>
</dbReference>
<feature type="domain" description="N-acetyltransferase" evidence="1">
    <location>
        <begin position="1"/>
        <end position="167"/>
    </location>
</feature>
<dbReference type="EC" id="2.3.-.-" evidence="2"/>
<evidence type="ECO:0000313" key="2">
    <source>
        <dbReference type="EMBL" id="MFL0270092.1"/>
    </source>
</evidence>
<dbReference type="Pfam" id="PF00583">
    <property type="entry name" value="Acetyltransf_1"/>
    <property type="match status" value="1"/>
</dbReference>
<dbReference type="GO" id="GO:0016746">
    <property type="term" value="F:acyltransferase activity"/>
    <property type="evidence" value="ECO:0007669"/>
    <property type="project" value="UniProtKB-KW"/>
</dbReference>
<dbReference type="EMBL" id="JBJHZY010000006">
    <property type="protein sequence ID" value="MFL0270092.1"/>
    <property type="molecule type" value="Genomic_DNA"/>
</dbReference>
<dbReference type="InterPro" id="IPR016181">
    <property type="entry name" value="Acyl_CoA_acyltransferase"/>
</dbReference>
<organism evidence="2 3">
    <name type="scientific">Candidatus Clostridium radicumherbarum</name>
    <dbReference type="NCBI Taxonomy" id="3381662"/>
    <lineage>
        <taxon>Bacteria</taxon>
        <taxon>Bacillati</taxon>
        <taxon>Bacillota</taxon>
        <taxon>Clostridia</taxon>
        <taxon>Eubacteriales</taxon>
        <taxon>Clostridiaceae</taxon>
        <taxon>Clostridium</taxon>
    </lineage>
</organism>
<proteinExistence type="predicted"/>
<dbReference type="PROSITE" id="PS51186">
    <property type="entry name" value="GNAT"/>
    <property type="match status" value="1"/>
</dbReference>
<reference evidence="2 3" key="1">
    <citation type="submission" date="2024-11" db="EMBL/GenBank/DDBJ databases">
        <authorList>
            <person name="Heng Y.C."/>
            <person name="Lim A.C.H."/>
            <person name="Lee J.K.Y."/>
            <person name="Kittelmann S."/>
        </authorList>
    </citation>
    <scope>NUCLEOTIDE SEQUENCE [LARGE SCALE GENOMIC DNA]</scope>
    <source>
        <strain evidence="2 3">WILCCON 0202</strain>
    </source>
</reference>
<keyword evidence="3" id="KW-1185">Reference proteome</keyword>
<accession>A0ABW8U2K7</accession>
<evidence type="ECO:0000313" key="3">
    <source>
        <dbReference type="Proteomes" id="UP001623661"/>
    </source>
</evidence>
<dbReference type="Gene3D" id="3.40.630.30">
    <property type="match status" value="1"/>
</dbReference>
<keyword evidence="2" id="KW-0012">Acyltransferase</keyword>
<keyword evidence="2" id="KW-0808">Transferase</keyword>